<feature type="domain" description="Aminoglycoside phosphotransferase" evidence="1">
    <location>
        <begin position="31"/>
        <end position="252"/>
    </location>
</feature>
<dbReference type="Pfam" id="PF01636">
    <property type="entry name" value="APH"/>
    <property type="match status" value="1"/>
</dbReference>
<comment type="caution">
    <text evidence="2">The sequence shown here is derived from an EMBL/GenBank/DDBJ whole genome shotgun (WGS) entry which is preliminary data.</text>
</comment>
<organism evidence="2 3">
    <name type="scientific">Paenibacillus lignilyticus</name>
    <dbReference type="NCBI Taxonomy" id="1172615"/>
    <lineage>
        <taxon>Bacteria</taxon>
        <taxon>Bacillati</taxon>
        <taxon>Bacillota</taxon>
        <taxon>Bacilli</taxon>
        <taxon>Bacillales</taxon>
        <taxon>Paenibacillaceae</taxon>
        <taxon>Paenibacillus</taxon>
    </lineage>
</organism>
<dbReference type="InterPro" id="IPR051678">
    <property type="entry name" value="AGP_Transferase"/>
</dbReference>
<gene>
    <name evidence="2" type="ORF">I8J30_08625</name>
</gene>
<dbReference type="Gene3D" id="3.30.200.150">
    <property type="match status" value="1"/>
</dbReference>
<dbReference type="SUPFAM" id="SSF56112">
    <property type="entry name" value="Protein kinase-like (PK-like)"/>
    <property type="match status" value="1"/>
</dbReference>
<dbReference type="EMBL" id="JAGKSP010000002">
    <property type="protein sequence ID" value="MBP3962768.1"/>
    <property type="molecule type" value="Genomic_DNA"/>
</dbReference>
<evidence type="ECO:0000313" key="2">
    <source>
        <dbReference type="EMBL" id="MBP3962768.1"/>
    </source>
</evidence>
<dbReference type="RefSeq" id="WP_210657204.1">
    <property type="nucleotide sequence ID" value="NZ_JAGKSP010000002.1"/>
</dbReference>
<evidence type="ECO:0000259" key="1">
    <source>
        <dbReference type="Pfam" id="PF01636"/>
    </source>
</evidence>
<dbReference type="InterPro" id="IPR011009">
    <property type="entry name" value="Kinase-like_dom_sf"/>
</dbReference>
<protein>
    <submittedName>
        <fullName evidence="2">Phosphotransferase</fullName>
    </submittedName>
</protein>
<accession>A0ABS5C9U7</accession>
<keyword evidence="3" id="KW-1185">Reference proteome</keyword>
<dbReference type="Gene3D" id="3.90.1200.10">
    <property type="match status" value="1"/>
</dbReference>
<proteinExistence type="predicted"/>
<dbReference type="InterPro" id="IPR002575">
    <property type="entry name" value="Aminoglycoside_PTrfase"/>
</dbReference>
<evidence type="ECO:0000313" key="3">
    <source>
        <dbReference type="Proteomes" id="UP000673394"/>
    </source>
</evidence>
<dbReference type="PANTHER" id="PTHR21310">
    <property type="entry name" value="AMINOGLYCOSIDE PHOSPHOTRANSFERASE-RELATED-RELATED"/>
    <property type="match status" value="1"/>
</dbReference>
<dbReference type="Proteomes" id="UP000673394">
    <property type="component" value="Unassembled WGS sequence"/>
</dbReference>
<reference evidence="2 3" key="1">
    <citation type="submission" date="2021-04" db="EMBL/GenBank/DDBJ databases">
        <title>Paenibacillus sp. DLE-14 whole genome sequence.</title>
        <authorList>
            <person name="Ham Y.J."/>
        </authorList>
    </citation>
    <scope>NUCLEOTIDE SEQUENCE [LARGE SCALE GENOMIC DNA]</scope>
    <source>
        <strain evidence="2 3">DLE-14</strain>
    </source>
</reference>
<sequence>MEDFKQLANRFVQEHFGSRADDLAPLASGDWSRAYSFVLDGREMVIRFGAYVDDFKKDRAMGAFSLASLPIPKVIEIGETENGFFAVSERVRGEKHLDELAESEMRVVLPQLVDALYELQTLDLTGTQEVGLWRPEGTGPSWGAELLAVAEPRERLAGWRERLDTSPREASIFDAGVVKLRKLAAQLPEIRGIVHNDLLNRNVLVDNGKLTGVFDWGNAFYGDPLYDHAWFLYWWSWYPQWQGIDLQAILDHHWDKRGGPPAQMKERLLCYLIHIGLDHIAYSAFRERAEDRKRNADQVLTYI</sequence>
<name>A0ABS5C9U7_9BACL</name>